<dbReference type="InterPro" id="IPR027443">
    <property type="entry name" value="IPNS-like_sf"/>
</dbReference>
<evidence type="ECO:0000256" key="2">
    <source>
        <dbReference type="ARBA" id="ARBA00023004"/>
    </source>
</evidence>
<dbReference type="SUPFAM" id="SSF51197">
    <property type="entry name" value="Clavaminate synthase-like"/>
    <property type="match status" value="1"/>
</dbReference>
<evidence type="ECO:0000313" key="6">
    <source>
        <dbReference type="Proteomes" id="UP001396334"/>
    </source>
</evidence>
<dbReference type="Pfam" id="PF03171">
    <property type="entry name" value="2OG-FeII_Oxy"/>
    <property type="match status" value="1"/>
</dbReference>
<dbReference type="PROSITE" id="PS51471">
    <property type="entry name" value="FE2OG_OXY"/>
    <property type="match status" value="1"/>
</dbReference>
<dbReference type="EMBL" id="JBBPBN010000024">
    <property type="protein sequence ID" value="KAK9009560.1"/>
    <property type="molecule type" value="Genomic_DNA"/>
</dbReference>
<name>A0ABR2R9R6_9ROSI</name>
<dbReference type="InterPro" id="IPR044861">
    <property type="entry name" value="IPNS-like_FE2OG_OXY"/>
</dbReference>
<protein>
    <recommendedName>
        <fullName evidence="4">Fe2OG dioxygenase domain-containing protein</fullName>
    </recommendedName>
</protein>
<evidence type="ECO:0000259" key="4">
    <source>
        <dbReference type="PROSITE" id="PS51471"/>
    </source>
</evidence>
<keyword evidence="1 3" id="KW-0479">Metal-binding</keyword>
<keyword evidence="6" id="KW-1185">Reference proteome</keyword>
<keyword evidence="2 3" id="KW-0408">Iron</keyword>
<organism evidence="5 6">
    <name type="scientific">Hibiscus sabdariffa</name>
    <name type="common">roselle</name>
    <dbReference type="NCBI Taxonomy" id="183260"/>
    <lineage>
        <taxon>Eukaryota</taxon>
        <taxon>Viridiplantae</taxon>
        <taxon>Streptophyta</taxon>
        <taxon>Embryophyta</taxon>
        <taxon>Tracheophyta</taxon>
        <taxon>Spermatophyta</taxon>
        <taxon>Magnoliopsida</taxon>
        <taxon>eudicotyledons</taxon>
        <taxon>Gunneridae</taxon>
        <taxon>Pentapetalae</taxon>
        <taxon>rosids</taxon>
        <taxon>malvids</taxon>
        <taxon>Malvales</taxon>
        <taxon>Malvaceae</taxon>
        <taxon>Malvoideae</taxon>
        <taxon>Hibiscus</taxon>
    </lineage>
</organism>
<evidence type="ECO:0000313" key="5">
    <source>
        <dbReference type="EMBL" id="KAK9009560.1"/>
    </source>
</evidence>
<dbReference type="PANTHER" id="PTHR47990">
    <property type="entry name" value="2-OXOGLUTARATE (2OG) AND FE(II)-DEPENDENT OXYGENASE SUPERFAMILY PROTEIN-RELATED"/>
    <property type="match status" value="1"/>
</dbReference>
<accession>A0ABR2R9R6</accession>
<dbReference type="PRINTS" id="PR00682">
    <property type="entry name" value="IPNSYNTHASE"/>
</dbReference>
<comment type="similarity">
    <text evidence="3">Belongs to the iron/ascorbate-dependent oxidoreductase family.</text>
</comment>
<proteinExistence type="inferred from homology"/>
<dbReference type="InterPro" id="IPR005123">
    <property type="entry name" value="Oxoglu/Fe-dep_dioxygenase_dom"/>
</dbReference>
<dbReference type="Pfam" id="PF14226">
    <property type="entry name" value="DIOX_N"/>
    <property type="match status" value="1"/>
</dbReference>
<dbReference type="Gene3D" id="2.60.120.330">
    <property type="entry name" value="B-lactam Antibiotic, Isopenicillin N Synthase, Chain"/>
    <property type="match status" value="1"/>
</dbReference>
<dbReference type="InterPro" id="IPR050231">
    <property type="entry name" value="Iron_ascorbate_oxido_reductase"/>
</dbReference>
<keyword evidence="3" id="KW-0560">Oxidoreductase</keyword>
<sequence length="327" mass="36962">MSSRTTPDMVPVIDFSTQDLKPGSPEWDSVKFRVREALEEYGCFEASFDEVKVLRGAIFGALEELFDLPLPTKQLCVSDKPFRGYFGSPMGLLESMSVDDAHVAENIEQNLTNILWPQGNVNISKTLASFTQLASRLETTTMRMILESFGVEKYMDELVDFTNYQLRTMKYRRPETSDATHGIPAHCDTNLMTILYQNDVNGLEIQNKEGEWIDVKLSPNSFVVMIGETLGLWLNDRLRSPYHRVTLKGTVGRYSLGLFAKLRGGYLVKTPAELVDDTNPMMFKPFDYEDFSNFYYAQIAQAALTPLTTSPNALRARGSDLKSYCTV</sequence>
<gene>
    <name evidence="5" type="ORF">V6N11_036091</name>
</gene>
<reference evidence="5 6" key="1">
    <citation type="journal article" date="2024" name="G3 (Bethesda)">
        <title>Genome assembly of Hibiscus sabdariffa L. provides insights into metabolisms of medicinal natural products.</title>
        <authorList>
            <person name="Kim T."/>
        </authorList>
    </citation>
    <scope>NUCLEOTIDE SEQUENCE [LARGE SCALE GENOMIC DNA]</scope>
    <source>
        <strain evidence="5">TK-2024</strain>
        <tissue evidence="5">Old leaves</tissue>
    </source>
</reference>
<evidence type="ECO:0000256" key="1">
    <source>
        <dbReference type="ARBA" id="ARBA00022723"/>
    </source>
</evidence>
<dbReference type="Proteomes" id="UP001396334">
    <property type="component" value="Unassembled WGS sequence"/>
</dbReference>
<comment type="caution">
    <text evidence="5">The sequence shown here is derived from an EMBL/GenBank/DDBJ whole genome shotgun (WGS) entry which is preliminary data.</text>
</comment>
<evidence type="ECO:0000256" key="3">
    <source>
        <dbReference type="RuleBase" id="RU003682"/>
    </source>
</evidence>
<dbReference type="InterPro" id="IPR026992">
    <property type="entry name" value="DIOX_N"/>
</dbReference>
<feature type="domain" description="Fe2OG dioxygenase" evidence="4">
    <location>
        <begin position="162"/>
        <end position="262"/>
    </location>
</feature>